<protein>
    <submittedName>
        <fullName evidence="1">10807_t:CDS:1</fullName>
    </submittedName>
</protein>
<feature type="non-terminal residue" evidence="1">
    <location>
        <position position="143"/>
    </location>
</feature>
<evidence type="ECO:0000313" key="1">
    <source>
        <dbReference type="EMBL" id="CAG8827223.1"/>
    </source>
</evidence>
<gene>
    <name evidence="1" type="ORF">RPERSI_LOCUS26924</name>
</gene>
<feature type="non-terminal residue" evidence="1">
    <location>
        <position position="1"/>
    </location>
</feature>
<name>A0ACA9S635_9GLOM</name>
<sequence>KGDSYRWVYKSKNLNKNKTQLIYWCNCRIELGKLKTKNPDINKQRDKPTDVEINNTLIKVEYLHLTLHLRPIHNQTTKEIREFIQHNINYSVPELWRRVYQRDFDLLKSAYLLLNEFKQEIIINLTTPIGAIGFTTALFNILL</sequence>
<dbReference type="EMBL" id="CAJVQC010093466">
    <property type="protein sequence ID" value="CAG8827223.1"/>
    <property type="molecule type" value="Genomic_DNA"/>
</dbReference>
<evidence type="ECO:0000313" key="2">
    <source>
        <dbReference type="Proteomes" id="UP000789920"/>
    </source>
</evidence>
<keyword evidence="2" id="KW-1185">Reference proteome</keyword>
<organism evidence="1 2">
    <name type="scientific">Racocetra persica</name>
    <dbReference type="NCBI Taxonomy" id="160502"/>
    <lineage>
        <taxon>Eukaryota</taxon>
        <taxon>Fungi</taxon>
        <taxon>Fungi incertae sedis</taxon>
        <taxon>Mucoromycota</taxon>
        <taxon>Glomeromycotina</taxon>
        <taxon>Glomeromycetes</taxon>
        <taxon>Diversisporales</taxon>
        <taxon>Gigasporaceae</taxon>
        <taxon>Racocetra</taxon>
    </lineage>
</organism>
<reference evidence="1" key="1">
    <citation type="submission" date="2021-06" db="EMBL/GenBank/DDBJ databases">
        <authorList>
            <person name="Kallberg Y."/>
            <person name="Tangrot J."/>
            <person name="Rosling A."/>
        </authorList>
    </citation>
    <scope>NUCLEOTIDE SEQUENCE</scope>
    <source>
        <strain evidence="1">MA461A</strain>
    </source>
</reference>
<accession>A0ACA9S635</accession>
<proteinExistence type="predicted"/>
<dbReference type="Proteomes" id="UP000789920">
    <property type="component" value="Unassembled WGS sequence"/>
</dbReference>
<comment type="caution">
    <text evidence="1">The sequence shown here is derived from an EMBL/GenBank/DDBJ whole genome shotgun (WGS) entry which is preliminary data.</text>
</comment>